<evidence type="ECO:0000313" key="2">
    <source>
        <dbReference type="Proteomes" id="UP001214638"/>
    </source>
</evidence>
<keyword evidence="2" id="KW-1185">Reference proteome</keyword>
<dbReference type="EMBL" id="JALLKP010000002">
    <property type="protein sequence ID" value="KAK2196837.1"/>
    <property type="molecule type" value="Genomic_DNA"/>
</dbReference>
<proteinExistence type="predicted"/>
<dbReference type="Proteomes" id="UP001214638">
    <property type="component" value="Unassembled WGS sequence"/>
</dbReference>
<comment type="caution">
    <text evidence="1">The sequence shown here is derived from an EMBL/GenBank/DDBJ whole genome shotgun (WGS) entry which is preliminary data.</text>
</comment>
<sequence>MVEVEQEDVSLDGVHEPVLDDIVSYDDEAGVVVNEDDVEHLYCFVYDDITIEENAILKQLTLSSDSSVGQILEGDTDKHNKEIKSKVEDIHPDGEKTVSKTTEVPLNNVKNNISENVNTEMKQELKGHYEESNNDNTSNVPNIQMFPRVFKNEIEPFHTSIKTDNLARNNILTSSQESFLMDVIFESMARSMSDEGDNNYDDSIFKVESLGISDIVTDINEQCDSKLQDVGKNAVMNPPVKVHVKGMTPLPLEDSSTLTKAAENQAFVMLNQPLLAIESKCDTSGYKNVKLPVNSTLAIVENMIPNTGNTSPPSGAISLLTNSKPKIINPSEEVRMNPLQILNTKQVWEQIEESHKRISTPRVVKKVIDERLETIDSLDPSAPSITGIDDQILYEASTSFKATEIMFKTSLLSNSSISIVSHSSNAESKVTSTSMWSAESNTPSQDIHRQSTSSFGKVTDEYEKSDSIVLHDDADNENDQDTFSSVCESVPEREFTLYYKESSSNDSTRVNNKSTVISKEIIFENNLGANFVQDYGRPVQQGDFPNPGRTLFYGYYKPFRGQTEYTPPNYERYKMTRDCQVPSRELGFDSVEAFNRSLNAPSEVIIKTPCSLGGYVAFKENLAKSLLNQKQWIANTVFQINWNKHQKRLKRSWAPCCSL</sequence>
<evidence type="ECO:0000313" key="1">
    <source>
        <dbReference type="EMBL" id="KAK2196837.1"/>
    </source>
</evidence>
<dbReference type="RefSeq" id="XP_067803679.1">
    <property type="nucleotide sequence ID" value="XM_067947115.1"/>
</dbReference>
<dbReference type="AlphaFoldDB" id="A0AAD9PL35"/>
<dbReference type="KEGG" id="bdw:94336384"/>
<gene>
    <name evidence="1" type="ORF">BdWA1_002086</name>
</gene>
<dbReference type="GeneID" id="94336384"/>
<organism evidence="1 2">
    <name type="scientific">Babesia duncani</name>
    <dbReference type="NCBI Taxonomy" id="323732"/>
    <lineage>
        <taxon>Eukaryota</taxon>
        <taxon>Sar</taxon>
        <taxon>Alveolata</taxon>
        <taxon>Apicomplexa</taxon>
        <taxon>Aconoidasida</taxon>
        <taxon>Piroplasmida</taxon>
        <taxon>Babesiidae</taxon>
        <taxon>Babesia</taxon>
    </lineage>
</organism>
<protein>
    <submittedName>
        <fullName evidence="1">Uncharacterized protein</fullName>
    </submittedName>
</protein>
<name>A0AAD9PL35_9APIC</name>
<accession>A0AAD9PL35</accession>
<reference evidence="1" key="1">
    <citation type="journal article" date="2023" name="Nat. Microbiol.">
        <title>Babesia duncani multi-omics identifies virulence factors and drug targets.</title>
        <authorList>
            <person name="Singh P."/>
            <person name="Lonardi S."/>
            <person name="Liang Q."/>
            <person name="Vydyam P."/>
            <person name="Khabirova E."/>
            <person name="Fang T."/>
            <person name="Gihaz S."/>
            <person name="Thekkiniath J."/>
            <person name="Munshi M."/>
            <person name="Abel S."/>
            <person name="Ciampossin L."/>
            <person name="Batugedara G."/>
            <person name="Gupta M."/>
            <person name="Lu X.M."/>
            <person name="Lenz T."/>
            <person name="Chakravarty S."/>
            <person name="Cornillot E."/>
            <person name="Hu Y."/>
            <person name="Ma W."/>
            <person name="Gonzalez L.M."/>
            <person name="Sanchez S."/>
            <person name="Estrada K."/>
            <person name="Sanchez-Flores A."/>
            <person name="Montero E."/>
            <person name="Harb O.S."/>
            <person name="Le Roch K.G."/>
            <person name="Mamoun C.B."/>
        </authorList>
    </citation>
    <scope>NUCLEOTIDE SEQUENCE</scope>
    <source>
        <strain evidence="1">WA1</strain>
    </source>
</reference>